<dbReference type="EMBL" id="BAABME010017294">
    <property type="protein sequence ID" value="GAA0149553.1"/>
    <property type="molecule type" value="Genomic_DNA"/>
</dbReference>
<evidence type="ECO:0000313" key="1">
    <source>
        <dbReference type="EMBL" id="GAA0149553.1"/>
    </source>
</evidence>
<evidence type="ECO:0000313" key="2">
    <source>
        <dbReference type="Proteomes" id="UP001454036"/>
    </source>
</evidence>
<sequence length="72" mass="8113">MEVGRILTDYEKASGQKINVSKCSITFSSKVSGEMRQNILAGLCMNEVRDQAKYLGLPSHIGRTKKEFSRYI</sequence>
<proteinExistence type="predicted"/>
<keyword evidence="2" id="KW-1185">Reference proteome</keyword>
<reference evidence="1 2" key="1">
    <citation type="submission" date="2024-01" db="EMBL/GenBank/DDBJ databases">
        <title>The complete chloroplast genome sequence of Lithospermum erythrorhizon: insights into the phylogenetic relationship among Boraginaceae species and the maternal lineages of purple gromwells.</title>
        <authorList>
            <person name="Okada T."/>
            <person name="Watanabe K."/>
        </authorList>
    </citation>
    <scope>NUCLEOTIDE SEQUENCE [LARGE SCALE GENOMIC DNA]</scope>
</reference>
<evidence type="ECO:0008006" key="3">
    <source>
        <dbReference type="Google" id="ProtNLM"/>
    </source>
</evidence>
<accession>A0AAV3PHB4</accession>
<gene>
    <name evidence="1" type="ORF">LIER_36951</name>
</gene>
<organism evidence="1 2">
    <name type="scientific">Lithospermum erythrorhizon</name>
    <name type="common">Purple gromwell</name>
    <name type="synonym">Lithospermum officinale var. erythrorhizon</name>
    <dbReference type="NCBI Taxonomy" id="34254"/>
    <lineage>
        <taxon>Eukaryota</taxon>
        <taxon>Viridiplantae</taxon>
        <taxon>Streptophyta</taxon>
        <taxon>Embryophyta</taxon>
        <taxon>Tracheophyta</taxon>
        <taxon>Spermatophyta</taxon>
        <taxon>Magnoliopsida</taxon>
        <taxon>eudicotyledons</taxon>
        <taxon>Gunneridae</taxon>
        <taxon>Pentapetalae</taxon>
        <taxon>asterids</taxon>
        <taxon>lamiids</taxon>
        <taxon>Boraginales</taxon>
        <taxon>Boraginaceae</taxon>
        <taxon>Boraginoideae</taxon>
        <taxon>Lithospermeae</taxon>
        <taxon>Lithospermum</taxon>
    </lineage>
</organism>
<dbReference type="Proteomes" id="UP001454036">
    <property type="component" value="Unassembled WGS sequence"/>
</dbReference>
<comment type="caution">
    <text evidence="1">The sequence shown here is derived from an EMBL/GenBank/DDBJ whole genome shotgun (WGS) entry which is preliminary data.</text>
</comment>
<protein>
    <recommendedName>
        <fullName evidence="3">Reverse transcriptase</fullName>
    </recommendedName>
</protein>
<dbReference type="AlphaFoldDB" id="A0AAV3PHB4"/>
<name>A0AAV3PHB4_LITER</name>